<protein>
    <submittedName>
        <fullName evidence="3">IS701 family transposase</fullName>
    </submittedName>
</protein>
<dbReference type="RefSeq" id="WP_216840571.1">
    <property type="nucleotide sequence ID" value="NZ_JAFNJS010000044.1"/>
</dbReference>
<proteinExistence type="predicted"/>
<dbReference type="Pfam" id="PF13546">
    <property type="entry name" value="DDE_5"/>
    <property type="match status" value="1"/>
</dbReference>
<feature type="domain" description="Transposase IS701-like DDE" evidence="2">
    <location>
        <begin position="23"/>
        <end position="294"/>
    </location>
</feature>
<dbReference type="EMBL" id="JBHRSB010000044">
    <property type="protein sequence ID" value="MFC3004138.1"/>
    <property type="molecule type" value="Genomic_DNA"/>
</dbReference>
<name>A0ABV7C5S4_9PROT</name>
<dbReference type="PANTHER" id="PTHR33627:SF1">
    <property type="entry name" value="TRANSPOSASE"/>
    <property type="match status" value="1"/>
</dbReference>
<dbReference type="InterPro" id="IPR039365">
    <property type="entry name" value="IS701-like"/>
</dbReference>
<dbReference type="InterPro" id="IPR038721">
    <property type="entry name" value="IS701-like_DDE_dom"/>
</dbReference>
<dbReference type="NCBIfam" id="NF033540">
    <property type="entry name" value="transpos_IS701"/>
    <property type="match status" value="1"/>
</dbReference>
<evidence type="ECO:0000259" key="2">
    <source>
        <dbReference type="Pfam" id="PF13546"/>
    </source>
</evidence>
<evidence type="ECO:0000313" key="4">
    <source>
        <dbReference type="Proteomes" id="UP001595420"/>
    </source>
</evidence>
<reference evidence="4" key="1">
    <citation type="journal article" date="2019" name="Int. J. Syst. Evol. Microbiol.">
        <title>The Global Catalogue of Microorganisms (GCM) 10K type strain sequencing project: providing services to taxonomists for standard genome sequencing and annotation.</title>
        <authorList>
            <consortium name="The Broad Institute Genomics Platform"/>
            <consortium name="The Broad Institute Genome Sequencing Center for Infectious Disease"/>
            <person name="Wu L."/>
            <person name="Ma J."/>
        </authorList>
    </citation>
    <scope>NUCLEOTIDE SEQUENCE [LARGE SCALE GENOMIC DNA]</scope>
    <source>
        <strain evidence="4">CGMCC 1.16855</strain>
    </source>
</reference>
<dbReference type="Proteomes" id="UP001595420">
    <property type="component" value="Unassembled WGS sequence"/>
</dbReference>
<comment type="caution">
    <text evidence="3">The sequence shown here is derived from an EMBL/GenBank/DDBJ whole genome shotgun (WGS) entry which is preliminary data.</text>
</comment>
<gene>
    <name evidence="3" type="ORF">ACFOD3_29925</name>
</gene>
<sequence>MALSSSLDGSESRFSAYVEALGAALGHADRVAPARRYCAGLLLPGERKSIEPMAARVEPGRVQAAHQSLHHLIAKADWSDAAVLAVVRARVLPAIQQHGPIQAWIIDDTGFPKKGKHSVGVARQYCGQLGKQDNCQVAVSLSVANEHASLPVAWRLYLPQAWAEDAARRSKAGVPDDLRFATKPQIALEQIRTAQADGIPPGIVLADAGYGVDTDFRDGITALGLTYVVGIQSSASLWPPGQAPLPVKPWSGRGRPPTRVGRSADHKPVAAKDLAAGLPKGAWRRVKWRQGTNAPLASRFAAVRVRPAHRDYKAATPRAEEWCLIEWPVGEAEPTKLWLSTLPANTNRTSLVRHAMLRWRIERDYQEMKQEIGLGHYEGRGWRGFHHHATLCIAAYGFLIAERAAIPPSAECSTPFIQAPDVPKTYRPRGAADPA</sequence>
<organism evidence="3 4">
    <name type="scientific">Falsiroseomonas tokyonensis</name>
    <dbReference type="NCBI Taxonomy" id="430521"/>
    <lineage>
        <taxon>Bacteria</taxon>
        <taxon>Pseudomonadati</taxon>
        <taxon>Pseudomonadota</taxon>
        <taxon>Alphaproteobacteria</taxon>
        <taxon>Acetobacterales</taxon>
        <taxon>Roseomonadaceae</taxon>
        <taxon>Falsiroseomonas</taxon>
    </lineage>
</organism>
<keyword evidence="4" id="KW-1185">Reference proteome</keyword>
<accession>A0ABV7C5S4</accession>
<evidence type="ECO:0000313" key="3">
    <source>
        <dbReference type="EMBL" id="MFC3004138.1"/>
    </source>
</evidence>
<feature type="region of interest" description="Disordered" evidence="1">
    <location>
        <begin position="246"/>
        <end position="267"/>
    </location>
</feature>
<evidence type="ECO:0000256" key="1">
    <source>
        <dbReference type="SAM" id="MobiDB-lite"/>
    </source>
</evidence>
<dbReference type="PANTHER" id="PTHR33627">
    <property type="entry name" value="TRANSPOSASE"/>
    <property type="match status" value="1"/>
</dbReference>